<evidence type="ECO:0000313" key="2">
    <source>
        <dbReference type="EnsemblMetazoa" id="Aqu2.1.36726_001"/>
    </source>
</evidence>
<evidence type="ECO:0000256" key="1">
    <source>
        <dbReference type="SAM" id="MobiDB-lite"/>
    </source>
</evidence>
<feature type="compositionally biased region" description="Low complexity" evidence="1">
    <location>
        <begin position="49"/>
        <end position="58"/>
    </location>
</feature>
<feature type="region of interest" description="Disordered" evidence="1">
    <location>
        <begin position="270"/>
        <end position="293"/>
    </location>
</feature>
<dbReference type="EnsemblMetazoa" id="Aqu2.1.36726_001">
    <property type="protein sequence ID" value="Aqu2.1.36726_001"/>
    <property type="gene ID" value="Aqu2.1.36726"/>
</dbReference>
<evidence type="ECO:0000313" key="3">
    <source>
        <dbReference type="Proteomes" id="UP000007879"/>
    </source>
</evidence>
<dbReference type="InterPro" id="IPR011029">
    <property type="entry name" value="DEATH-like_dom_sf"/>
</dbReference>
<dbReference type="InParanoid" id="A0A1X7V9P5"/>
<gene>
    <name evidence="2" type="primary">100635180</name>
</gene>
<feature type="region of interest" description="Disordered" evidence="1">
    <location>
        <begin position="42"/>
        <end position="142"/>
    </location>
</feature>
<feature type="compositionally biased region" description="Low complexity" evidence="1">
    <location>
        <begin position="94"/>
        <end position="110"/>
    </location>
</feature>
<accession>A0A1X7V9P5</accession>
<proteinExistence type="predicted"/>
<reference evidence="3" key="1">
    <citation type="journal article" date="2010" name="Nature">
        <title>The Amphimedon queenslandica genome and the evolution of animal complexity.</title>
        <authorList>
            <person name="Srivastava M."/>
            <person name="Simakov O."/>
            <person name="Chapman J."/>
            <person name="Fahey B."/>
            <person name="Gauthier M.E."/>
            <person name="Mitros T."/>
            <person name="Richards G.S."/>
            <person name="Conaco C."/>
            <person name="Dacre M."/>
            <person name="Hellsten U."/>
            <person name="Larroux C."/>
            <person name="Putnam N.H."/>
            <person name="Stanke M."/>
            <person name="Adamska M."/>
            <person name="Darling A."/>
            <person name="Degnan S.M."/>
            <person name="Oakley T.H."/>
            <person name="Plachetzki D.C."/>
            <person name="Zhai Y."/>
            <person name="Adamski M."/>
            <person name="Calcino A."/>
            <person name="Cummins S.F."/>
            <person name="Goodstein D.M."/>
            <person name="Harris C."/>
            <person name="Jackson D.J."/>
            <person name="Leys S.P."/>
            <person name="Shu S."/>
            <person name="Woodcroft B.J."/>
            <person name="Vervoort M."/>
            <person name="Kosik K.S."/>
            <person name="Manning G."/>
            <person name="Degnan B.M."/>
            <person name="Rokhsar D.S."/>
        </authorList>
    </citation>
    <scope>NUCLEOTIDE SEQUENCE [LARGE SCALE GENOMIC DNA]</scope>
</reference>
<dbReference type="EnsemblMetazoa" id="XM_003385102.2">
    <property type="protein sequence ID" value="XP_003385150.1"/>
    <property type="gene ID" value="LOC100635180"/>
</dbReference>
<organism evidence="2">
    <name type="scientific">Amphimedon queenslandica</name>
    <name type="common">Sponge</name>
    <dbReference type="NCBI Taxonomy" id="400682"/>
    <lineage>
        <taxon>Eukaryota</taxon>
        <taxon>Metazoa</taxon>
        <taxon>Porifera</taxon>
        <taxon>Demospongiae</taxon>
        <taxon>Heteroscleromorpha</taxon>
        <taxon>Haplosclerida</taxon>
        <taxon>Niphatidae</taxon>
        <taxon>Amphimedon</taxon>
    </lineage>
</organism>
<sequence length="331" mass="36172">MAAGREHIERWLSGTNRELSLDKGYTHPAHSTALPQPETTIVSNSTIDSSPPSLLLPPQTNKSVFPHQSSHISLSKKPGSKSPRLLSVHSLSFSQHLPPSSHSAPSSPSLFRNKLTPSPSDRLSVDKDDQSHTLSPPPRASRHLLTKSVSSDHYCTLSSDREDSLRNDEYVTEQTLTLLSEHITASKLPLLATQLGLPASVLEDALNEYKLPDTRALYVLRVWLGKEKKEEGGGGGTVSELVSALELIGLYQLAHQVRSGEVKPLKKKLSSDYNVSDRSDKRATSVGGNSRRKPLMHCHGFSLQGEDGERTLIVKDGVQGNHSQVKGSFDF</sequence>
<dbReference type="KEGG" id="aqu:100635180"/>
<name>A0A1X7V9P5_AMPQE</name>
<keyword evidence="3" id="KW-1185">Reference proteome</keyword>
<dbReference type="Proteomes" id="UP000007879">
    <property type="component" value="Unassembled WGS sequence"/>
</dbReference>
<dbReference type="Gene3D" id="1.10.533.10">
    <property type="entry name" value="Death Domain, Fas"/>
    <property type="match status" value="1"/>
</dbReference>
<feature type="compositionally biased region" description="Polar residues" evidence="1">
    <location>
        <begin position="59"/>
        <end position="73"/>
    </location>
</feature>
<dbReference type="SUPFAM" id="SSF47986">
    <property type="entry name" value="DEATH domain"/>
    <property type="match status" value="1"/>
</dbReference>
<protein>
    <recommendedName>
        <fullName evidence="4">Death domain-containing protein</fullName>
    </recommendedName>
</protein>
<reference evidence="2" key="2">
    <citation type="submission" date="2017-05" db="UniProtKB">
        <authorList>
            <consortium name="EnsemblMetazoa"/>
        </authorList>
    </citation>
    <scope>IDENTIFICATION</scope>
</reference>
<dbReference type="AlphaFoldDB" id="A0A1X7V9P5"/>
<evidence type="ECO:0008006" key="4">
    <source>
        <dbReference type="Google" id="ProtNLM"/>
    </source>
</evidence>